<dbReference type="EMBL" id="KV878209">
    <property type="protein sequence ID" value="OJJ41934.1"/>
    <property type="molecule type" value="Genomic_DNA"/>
</dbReference>
<dbReference type="CDD" id="cd15482">
    <property type="entry name" value="Sialidase_non-viral"/>
    <property type="match status" value="2"/>
</dbReference>
<dbReference type="VEuPathDB" id="FungiDB:ASPWEDRAFT_167924"/>
<evidence type="ECO:0000313" key="2">
    <source>
        <dbReference type="Proteomes" id="UP000184383"/>
    </source>
</evidence>
<dbReference type="GeneID" id="63746064"/>
<dbReference type="OrthoDB" id="2739686at2759"/>
<dbReference type="STRING" id="1073089.A0A1L9S490"/>
<dbReference type="Proteomes" id="UP000184383">
    <property type="component" value="Unassembled WGS sequence"/>
</dbReference>
<reference evidence="2" key="1">
    <citation type="journal article" date="2017" name="Genome Biol.">
        <title>Comparative genomics reveals high biological diversity and specific adaptations in the industrially and medically important fungal genus Aspergillus.</title>
        <authorList>
            <person name="de Vries R.P."/>
            <person name="Riley R."/>
            <person name="Wiebenga A."/>
            <person name="Aguilar-Osorio G."/>
            <person name="Amillis S."/>
            <person name="Uchima C.A."/>
            <person name="Anderluh G."/>
            <person name="Asadollahi M."/>
            <person name="Askin M."/>
            <person name="Barry K."/>
            <person name="Battaglia E."/>
            <person name="Bayram O."/>
            <person name="Benocci T."/>
            <person name="Braus-Stromeyer S.A."/>
            <person name="Caldana C."/>
            <person name="Canovas D."/>
            <person name="Cerqueira G.C."/>
            <person name="Chen F."/>
            <person name="Chen W."/>
            <person name="Choi C."/>
            <person name="Clum A."/>
            <person name="Dos Santos R.A."/>
            <person name="Damasio A.R."/>
            <person name="Diallinas G."/>
            <person name="Emri T."/>
            <person name="Fekete E."/>
            <person name="Flipphi M."/>
            <person name="Freyberg S."/>
            <person name="Gallo A."/>
            <person name="Gournas C."/>
            <person name="Habgood R."/>
            <person name="Hainaut M."/>
            <person name="Harispe M.L."/>
            <person name="Henrissat B."/>
            <person name="Hilden K.S."/>
            <person name="Hope R."/>
            <person name="Hossain A."/>
            <person name="Karabika E."/>
            <person name="Karaffa L."/>
            <person name="Karanyi Z."/>
            <person name="Krasevec N."/>
            <person name="Kuo A."/>
            <person name="Kusch H."/>
            <person name="LaButti K."/>
            <person name="Lagendijk E.L."/>
            <person name="Lapidus A."/>
            <person name="Levasseur A."/>
            <person name="Lindquist E."/>
            <person name="Lipzen A."/>
            <person name="Logrieco A.F."/>
            <person name="MacCabe A."/>
            <person name="Maekelae M.R."/>
            <person name="Malavazi I."/>
            <person name="Melin P."/>
            <person name="Meyer V."/>
            <person name="Mielnichuk N."/>
            <person name="Miskei M."/>
            <person name="Molnar A.P."/>
            <person name="Mule G."/>
            <person name="Ngan C.Y."/>
            <person name="Orejas M."/>
            <person name="Orosz E."/>
            <person name="Ouedraogo J.P."/>
            <person name="Overkamp K.M."/>
            <person name="Park H.-S."/>
            <person name="Perrone G."/>
            <person name="Piumi F."/>
            <person name="Punt P.J."/>
            <person name="Ram A.F."/>
            <person name="Ramon A."/>
            <person name="Rauscher S."/>
            <person name="Record E."/>
            <person name="Riano-Pachon D.M."/>
            <person name="Robert V."/>
            <person name="Roehrig J."/>
            <person name="Ruller R."/>
            <person name="Salamov A."/>
            <person name="Salih N.S."/>
            <person name="Samson R.A."/>
            <person name="Sandor E."/>
            <person name="Sanguinetti M."/>
            <person name="Schuetze T."/>
            <person name="Sepcic K."/>
            <person name="Shelest E."/>
            <person name="Sherlock G."/>
            <person name="Sophianopoulou V."/>
            <person name="Squina F.M."/>
            <person name="Sun H."/>
            <person name="Susca A."/>
            <person name="Todd R.B."/>
            <person name="Tsang A."/>
            <person name="Unkles S.E."/>
            <person name="van de Wiele N."/>
            <person name="van Rossen-Uffink D."/>
            <person name="Oliveira J.V."/>
            <person name="Vesth T.C."/>
            <person name="Visser J."/>
            <person name="Yu J.-H."/>
            <person name="Zhou M."/>
            <person name="Andersen M.R."/>
            <person name="Archer D.B."/>
            <person name="Baker S.E."/>
            <person name="Benoit I."/>
            <person name="Brakhage A.A."/>
            <person name="Braus G.H."/>
            <person name="Fischer R."/>
            <person name="Frisvad J.C."/>
            <person name="Goldman G.H."/>
            <person name="Houbraken J."/>
            <person name="Oakley B."/>
            <person name="Pocsi I."/>
            <person name="Scazzocchio C."/>
            <person name="Seiboth B."/>
            <person name="vanKuyk P.A."/>
            <person name="Wortman J."/>
            <person name="Dyer P.S."/>
            <person name="Grigoriev I.V."/>
        </authorList>
    </citation>
    <scope>NUCLEOTIDE SEQUENCE [LARGE SCALE GENOMIC DNA]</scope>
    <source>
        <strain evidence="2">DTO 134E9</strain>
    </source>
</reference>
<dbReference type="PANTHER" id="PTHR38792:SF3">
    <property type="entry name" value="BNR_ASP-BOX REPEAT DOMAIN PROTEIN (AFU_ORTHOLOGUE AFUA_7G06430)-RELATED"/>
    <property type="match status" value="1"/>
</dbReference>
<name>A0A1L9S490_ASPWE</name>
<dbReference type="PANTHER" id="PTHR38792">
    <property type="entry name" value="BNR/ASP-BOX REPEAT DOMAIN PROTEIN (AFU_ORTHOLOGUE AFUA_7G06430)-RELATED"/>
    <property type="match status" value="1"/>
</dbReference>
<dbReference type="InterPro" id="IPR036278">
    <property type="entry name" value="Sialidase_sf"/>
</dbReference>
<gene>
    <name evidence="1" type="ORF">ASPWEDRAFT_167924</name>
</gene>
<protein>
    <recommendedName>
        <fullName evidence="3">Sialidase domain-containing protein</fullName>
    </recommendedName>
</protein>
<proteinExistence type="predicted"/>
<accession>A0A1L9S490</accession>
<sequence length="352" mass="38677">MGLGQRILGKFGLERRDDIPGIRTINNDERLISSQDSGTYVRTARLADGSILGSFTRTEDGDRVLRVSKSIDDGLTFEDYAEVTRGSGDTDNMFLLEIAPNVVLAAFRNHDKNADGVYTYYRITVSRSEDGGKTWSFASQAYEKSAPNGLWEPFMRLGKDGEVQLTYSEELASDNQCTMMVTSTDQGSSWTAPRNLYGADQKVRDGMNGIAETKDKGRDALVMVFETNPHNTFNIEALISYDDGETWSERQAIYTPAEGHNAGAPQIASLSNGQLAVVFMTDEDLSTINWPTSASVKAVFAGPPVDGKLTWTEPSLASEAISSWPGIMTLDDNRFLAVYDHGGPKGRTISWF</sequence>
<dbReference type="RefSeq" id="XP_040695610.1">
    <property type="nucleotide sequence ID" value="XM_040830216.1"/>
</dbReference>
<dbReference type="Gene3D" id="2.120.10.10">
    <property type="match status" value="1"/>
</dbReference>
<evidence type="ECO:0000313" key="1">
    <source>
        <dbReference type="EMBL" id="OJJ41934.1"/>
    </source>
</evidence>
<dbReference type="AlphaFoldDB" id="A0A1L9S490"/>
<evidence type="ECO:0008006" key="3">
    <source>
        <dbReference type="Google" id="ProtNLM"/>
    </source>
</evidence>
<dbReference type="SUPFAM" id="SSF50939">
    <property type="entry name" value="Sialidases"/>
    <property type="match status" value="1"/>
</dbReference>
<keyword evidence="2" id="KW-1185">Reference proteome</keyword>
<organism evidence="1 2">
    <name type="scientific">Aspergillus wentii DTO 134E9</name>
    <dbReference type="NCBI Taxonomy" id="1073089"/>
    <lineage>
        <taxon>Eukaryota</taxon>
        <taxon>Fungi</taxon>
        <taxon>Dikarya</taxon>
        <taxon>Ascomycota</taxon>
        <taxon>Pezizomycotina</taxon>
        <taxon>Eurotiomycetes</taxon>
        <taxon>Eurotiomycetidae</taxon>
        <taxon>Eurotiales</taxon>
        <taxon>Aspergillaceae</taxon>
        <taxon>Aspergillus</taxon>
        <taxon>Aspergillus subgen. Cremei</taxon>
    </lineage>
</organism>